<keyword evidence="3" id="KW-1185">Reference proteome</keyword>
<dbReference type="EMBL" id="WTXG01000268">
    <property type="protein sequence ID" value="KAI0289917.1"/>
    <property type="molecule type" value="Genomic_DNA"/>
</dbReference>
<evidence type="ECO:0000313" key="2">
    <source>
        <dbReference type="EMBL" id="KAI0296300.1"/>
    </source>
</evidence>
<protein>
    <submittedName>
        <fullName evidence="2">Uncharacterized protein</fullName>
    </submittedName>
</protein>
<dbReference type="AlphaFoldDB" id="A0AAD4LZG9"/>
<name>A0AAD4LZG9_9AGAM</name>
<dbReference type="Proteomes" id="UP001203297">
    <property type="component" value="Unassembled WGS sequence"/>
</dbReference>
<comment type="caution">
    <text evidence="2">The sequence shown here is derived from an EMBL/GenBank/DDBJ whole genome shotgun (WGS) entry which is preliminary data.</text>
</comment>
<evidence type="ECO:0000313" key="1">
    <source>
        <dbReference type="EMBL" id="KAI0289917.1"/>
    </source>
</evidence>
<dbReference type="EMBL" id="WTXG01000049">
    <property type="protein sequence ID" value="KAI0296300.1"/>
    <property type="molecule type" value="Genomic_DNA"/>
</dbReference>
<proteinExistence type="predicted"/>
<evidence type="ECO:0000313" key="3">
    <source>
        <dbReference type="Proteomes" id="UP001203297"/>
    </source>
</evidence>
<sequence length="55" mass="6650">PLYSDCRQDLQFLPDWALEPDQPPWHILFTCKPYIEDLLTFIQDMWAFTRPPLAR</sequence>
<accession>A0AAD4LZG9</accession>
<gene>
    <name evidence="2" type="ORF">B0F90DRAFT_1746078</name>
    <name evidence="1" type="ORF">B0F90DRAFT_1790599</name>
</gene>
<organism evidence="2 3">
    <name type="scientific">Multifurca ochricompacta</name>
    <dbReference type="NCBI Taxonomy" id="376703"/>
    <lineage>
        <taxon>Eukaryota</taxon>
        <taxon>Fungi</taxon>
        <taxon>Dikarya</taxon>
        <taxon>Basidiomycota</taxon>
        <taxon>Agaricomycotina</taxon>
        <taxon>Agaricomycetes</taxon>
        <taxon>Russulales</taxon>
        <taxon>Russulaceae</taxon>
        <taxon>Multifurca</taxon>
    </lineage>
</organism>
<feature type="non-terminal residue" evidence="2">
    <location>
        <position position="1"/>
    </location>
</feature>
<reference evidence="2" key="1">
    <citation type="journal article" date="2022" name="New Phytol.">
        <title>Evolutionary transition to the ectomycorrhizal habit in the genomes of a hyperdiverse lineage of mushroom-forming fungi.</title>
        <authorList>
            <person name="Looney B."/>
            <person name="Miyauchi S."/>
            <person name="Morin E."/>
            <person name="Drula E."/>
            <person name="Courty P.E."/>
            <person name="Kohler A."/>
            <person name="Kuo A."/>
            <person name="LaButti K."/>
            <person name="Pangilinan J."/>
            <person name="Lipzen A."/>
            <person name="Riley R."/>
            <person name="Andreopoulos W."/>
            <person name="He G."/>
            <person name="Johnson J."/>
            <person name="Nolan M."/>
            <person name="Tritt A."/>
            <person name="Barry K.W."/>
            <person name="Grigoriev I.V."/>
            <person name="Nagy L.G."/>
            <person name="Hibbett D."/>
            <person name="Henrissat B."/>
            <person name="Matheny P.B."/>
            <person name="Labbe J."/>
            <person name="Martin F.M."/>
        </authorList>
    </citation>
    <scope>NUCLEOTIDE SEQUENCE</scope>
    <source>
        <strain evidence="2">BPL690</strain>
    </source>
</reference>